<evidence type="ECO:0000256" key="2">
    <source>
        <dbReference type="SAM" id="MobiDB-lite"/>
    </source>
</evidence>
<feature type="domain" description="Reverse transcriptase" evidence="3">
    <location>
        <begin position="121"/>
        <end position="269"/>
    </location>
</feature>
<gene>
    <name evidence="5" type="ORF">PHMEG_00022025</name>
</gene>
<dbReference type="EMBL" id="NBNE01004240">
    <property type="protein sequence ID" value="OWZ05813.1"/>
    <property type="molecule type" value="Genomic_DNA"/>
</dbReference>
<dbReference type="InterPro" id="IPR000477">
    <property type="entry name" value="RT_dom"/>
</dbReference>
<dbReference type="GO" id="GO:0003824">
    <property type="term" value="F:catalytic activity"/>
    <property type="evidence" value="ECO:0007669"/>
    <property type="project" value="UniProtKB-KW"/>
</dbReference>
<dbReference type="InterPro" id="IPR043502">
    <property type="entry name" value="DNA/RNA_pol_sf"/>
</dbReference>
<sequence>MAYRTRLEGRTVTPVEVAVSAVDGERGNFVPGSRGDVGDHSDYLGDTTTPLENEHEVKKGLDEEDARDASNLYWKCNADFAAAKTTSPLEDEVIEENVTKMLNAGVIEEGNGAWGFPVVLVKKKDGEIRVCVDYPALNRVTVRDVYPLPRIDETIEALGGAQLFTALALKAGYWQILVKEENKDKTAFTTRGLYSLVRMPFGLTNAPSTFQRLMNNVLRRLTNFHAWWYWRHIVEVACVFERLTSAGLTLNSKKCAFATRKMEHLGHEISCDGVRPLSRLSAAVEDFPRLNDTVEAKRFIHLAGYHQTFVEGFGTIMAPMTKLLRKEAQESAFEQVKRILTTKPLLVYPDFRLPFRLVTDASTIGLGACLMQQYEGGWKSISYASKVTSVTEAKYGITELESLAVV</sequence>
<dbReference type="InterPro" id="IPR043128">
    <property type="entry name" value="Rev_trsase/Diguanyl_cyclase"/>
</dbReference>
<evidence type="ECO:0000313" key="5">
    <source>
        <dbReference type="EMBL" id="OWZ05813.1"/>
    </source>
</evidence>
<feature type="domain" description="Reverse transcriptase/retrotransposon-derived protein RNase H-like" evidence="4">
    <location>
        <begin position="327"/>
        <end position="406"/>
    </location>
</feature>
<keyword evidence="1" id="KW-0511">Multifunctional enzyme</keyword>
<reference evidence="6" key="1">
    <citation type="submission" date="2017-03" db="EMBL/GenBank/DDBJ databases">
        <title>Phytopthora megakarya and P. palmivora, two closely related causual agents of cacao black pod achieved similar genome size and gene model numbers by different mechanisms.</title>
        <authorList>
            <person name="Ali S."/>
            <person name="Shao J."/>
            <person name="Larry D.J."/>
            <person name="Kronmiller B."/>
            <person name="Shen D."/>
            <person name="Strem M.D."/>
            <person name="Melnick R.L."/>
            <person name="Guiltinan M.J."/>
            <person name="Tyler B.M."/>
            <person name="Meinhardt L.W."/>
            <person name="Bailey B.A."/>
        </authorList>
    </citation>
    <scope>NUCLEOTIDE SEQUENCE [LARGE SCALE GENOMIC DNA]</scope>
    <source>
        <strain evidence="6">zdho120</strain>
    </source>
</reference>
<dbReference type="Proteomes" id="UP000198211">
    <property type="component" value="Unassembled WGS sequence"/>
</dbReference>
<dbReference type="Pfam" id="PF17919">
    <property type="entry name" value="RT_RNaseH_2"/>
    <property type="match status" value="1"/>
</dbReference>
<dbReference type="PANTHER" id="PTHR37984:SF5">
    <property type="entry name" value="PROTEIN NYNRIN-LIKE"/>
    <property type="match status" value="1"/>
</dbReference>
<dbReference type="PANTHER" id="PTHR37984">
    <property type="entry name" value="PROTEIN CBG26694"/>
    <property type="match status" value="1"/>
</dbReference>
<protein>
    <submittedName>
        <fullName evidence="5">Gag-pol fusion protein</fullName>
    </submittedName>
</protein>
<proteinExistence type="predicted"/>
<dbReference type="CDD" id="cd01647">
    <property type="entry name" value="RT_LTR"/>
    <property type="match status" value="1"/>
</dbReference>
<organism evidence="5 6">
    <name type="scientific">Phytophthora megakarya</name>
    <dbReference type="NCBI Taxonomy" id="4795"/>
    <lineage>
        <taxon>Eukaryota</taxon>
        <taxon>Sar</taxon>
        <taxon>Stramenopiles</taxon>
        <taxon>Oomycota</taxon>
        <taxon>Peronosporomycetes</taxon>
        <taxon>Peronosporales</taxon>
        <taxon>Peronosporaceae</taxon>
        <taxon>Phytophthora</taxon>
    </lineage>
</organism>
<evidence type="ECO:0000259" key="4">
    <source>
        <dbReference type="Pfam" id="PF17919"/>
    </source>
</evidence>
<dbReference type="OrthoDB" id="124617at2759"/>
<dbReference type="InterPro" id="IPR041577">
    <property type="entry name" value="RT_RNaseH_2"/>
</dbReference>
<evidence type="ECO:0000313" key="6">
    <source>
        <dbReference type="Proteomes" id="UP000198211"/>
    </source>
</evidence>
<name>A0A225VK75_9STRA</name>
<keyword evidence="6" id="KW-1185">Reference proteome</keyword>
<accession>A0A225VK75</accession>
<dbReference type="InterPro" id="IPR050951">
    <property type="entry name" value="Retrovirus_Pol_polyprotein"/>
</dbReference>
<comment type="caution">
    <text evidence="5">The sequence shown here is derived from an EMBL/GenBank/DDBJ whole genome shotgun (WGS) entry which is preliminary data.</text>
</comment>
<dbReference type="Pfam" id="PF00078">
    <property type="entry name" value="RVT_1"/>
    <property type="match status" value="1"/>
</dbReference>
<dbReference type="Gene3D" id="3.10.10.10">
    <property type="entry name" value="HIV Type 1 Reverse Transcriptase, subunit A, domain 1"/>
    <property type="match status" value="1"/>
</dbReference>
<dbReference type="Gene3D" id="3.30.70.270">
    <property type="match status" value="2"/>
</dbReference>
<evidence type="ECO:0000259" key="3">
    <source>
        <dbReference type="Pfam" id="PF00078"/>
    </source>
</evidence>
<evidence type="ECO:0000256" key="1">
    <source>
        <dbReference type="ARBA" id="ARBA00023268"/>
    </source>
</evidence>
<dbReference type="AlphaFoldDB" id="A0A225VK75"/>
<dbReference type="SUPFAM" id="SSF56672">
    <property type="entry name" value="DNA/RNA polymerases"/>
    <property type="match status" value="1"/>
</dbReference>
<feature type="region of interest" description="Disordered" evidence="2">
    <location>
        <begin position="28"/>
        <end position="57"/>
    </location>
</feature>